<gene>
    <name evidence="9" type="ORF">BcabD6B2_07450</name>
</gene>
<feature type="region of interest" description="Disordered" evidence="8">
    <location>
        <begin position="161"/>
        <end position="189"/>
    </location>
</feature>
<dbReference type="GO" id="GO:0000398">
    <property type="term" value="P:mRNA splicing, via spliceosome"/>
    <property type="evidence" value="ECO:0007669"/>
    <property type="project" value="UniProtKB-UniRule"/>
</dbReference>
<evidence type="ECO:0000256" key="2">
    <source>
        <dbReference type="ARBA" id="ARBA00006164"/>
    </source>
</evidence>
<evidence type="ECO:0000256" key="7">
    <source>
        <dbReference type="RuleBase" id="RU367025"/>
    </source>
</evidence>
<comment type="function">
    <text evidence="7">Required for pre-mRNA splicing.</text>
</comment>
<evidence type="ECO:0000256" key="5">
    <source>
        <dbReference type="ARBA" id="ARBA00023187"/>
    </source>
</evidence>
<keyword evidence="5 7" id="KW-0508">mRNA splicing</keyword>
<evidence type="ECO:0000256" key="4">
    <source>
        <dbReference type="ARBA" id="ARBA00022728"/>
    </source>
</evidence>
<organism evidence="9 10">
    <name type="scientific">Babesia caballi</name>
    <dbReference type="NCBI Taxonomy" id="5871"/>
    <lineage>
        <taxon>Eukaryota</taxon>
        <taxon>Sar</taxon>
        <taxon>Alveolata</taxon>
        <taxon>Apicomplexa</taxon>
        <taxon>Aconoidasida</taxon>
        <taxon>Piroplasmida</taxon>
        <taxon>Babesiidae</taxon>
        <taxon>Babesia</taxon>
    </lineage>
</organism>
<keyword evidence="4 7" id="KW-0747">Spliceosome</keyword>
<accession>A0AAV4LNF9</accession>
<sequence>MSALVDCTKSPYPRCCGFLYLRFVLPSDQLWDWFEPYLMDDESFVISVNPTRNTTIGEFCERLLVDEKYFNTVLPRLPTRFKNRYGPHLCSMAEHRRRRAENLENIDNFVAGETCSAFVRGEWVEGVIVSVSQYYPTVAVQLGADKQEDLDIGYVSLNKAHSKRSRGTESSTEHRHGGASGASSASKEDLLREFKRRQSERALAVGKVPFVFFPLSLRRTTRSVHPPSSRPCRRRWTSTDGDTSAFAKTSQTLTTLIQSHLHPPAAALPAPPSCGSTLLPSVDCTAFLPRCV</sequence>
<keyword evidence="10" id="KW-1185">Reference proteome</keyword>
<comment type="similarity">
    <text evidence="2 7">Belongs to the PRP38 family.</text>
</comment>
<dbReference type="GO" id="GO:0005681">
    <property type="term" value="C:spliceosomal complex"/>
    <property type="evidence" value="ECO:0007669"/>
    <property type="project" value="UniProtKB-KW"/>
</dbReference>
<dbReference type="InterPro" id="IPR005037">
    <property type="entry name" value="PRP38"/>
</dbReference>
<evidence type="ECO:0000313" key="9">
    <source>
        <dbReference type="EMBL" id="GIX61310.1"/>
    </source>
</evidence>
<evidence type="ECO:0000256" key="6">
    <source>
        <dbReference type="ARBA" id="ARBA00023242"/>
    </source>
</evidence>
<keyword evidence="6 7" id="KW-0539">Nucleus</keyword>
<evidence type="ECO:0000256" key="8">
    <source>
        <dbReference type="SAM" id="MobiDB-lite"/>
    </source>
</evidence>
<comment type="subcellular location">
    <subcellularLocation>
        <location evidence="1 7">Nucleus</location>
    </subcellularLocation>
</comment>
<dbReference type="PANTHER" id="PTHR23142">
    <property type="entry name" value="PRE-MRNA-SPLICING FACTOR 38A-RELATED"/>
    <property type="match status" value="1"/>
</dbReference>
<dbReference type="GeneID" id="94192793"/>
<evidence type="ECO:0000313" key="10">
    <source>
        <dbReference type="Proteomes" id="UP001497744"/>
    </source>
</evidence>
<evidence type="ECO:0000256" key="1">
    <source>
        <dbReference type="ARBA" id="ARBA00004123"/>
    </source>
</evidence>
<proteinExistence type="inferred from homology"/>
<evidence type="ECO:0000256" key="3">
    <source>
        <dbReference type="ARBA" id="ARBA00022664"/>
    </source>
</evidence>
<dbReference type="EMBL" id="BPLF01000001">
    <property type="protein sequence ID" value="GIX61310.1"/>
    <property type="molecule type" value="Genomic_DNA"/>
</dbReference>
<protein>
    <recommendedName>
        <fullName evidence="7">Pre-mRNA-splicing factor 38</fullName>
    </recommendedName>
</protein>
<dbReference type="AlphaFoldDB" id="A0AAV4LNF9"/>
<name>A0AAV4LNF9_BABCB</name>
<reference evidence="9 10" key="1">
    <citation type="submission" date="2021-06" db="EMBL/GenBank/DDBJ databases">
        <title>Genome sequence of Babesia caballi.</title>
        <authorList>
            <person name="Yamagishi J."/>
            <person name="Kidaka T."/>
            <person name="Ochi A."/>
        </authorList>
    </citation>
    <scope>NUCLEOTIDE SEQUENCE [LARGE SCALE GENOMIC DNA]</scope>
    <source>
        <strain evidence="9">USDA-D6B2</strain>
    </source>
</reference>
<comment type="caution">
    <text evidence="9">The sequence shown here is derived from an EMBL/GenBank/DDBJ whole genome shotgun (WGS) entry which is preliminary data.</text>
</comment>
<dbReference type="RefSeq" id="XP_067713381.1">
    <property type="nucleotide sequence ID" value="XM_067857280.1"/>
</dbReference>
<feature type="region of interest" description="Disordered" evidence="8">
    <location>
        <begin position="223"/>
        <end position="243"/>
    </location>
</feature>
<keyword evidence="3 7" id="KW-0507">mRNA processing</keyword>
<dbReference type="Pfam" id="PF03371">
    <property type="entry name" value="PRP38"/>
    <property type="match status" value="1"/>
</dbReference>
<dbReference type="Proteomes" id="UP001497744">
    <property type="component" value="Unassembled WGS sequence"/>
</dbReference>